<keyword evidence="2 4" id="KW-0175">Coiled coil</keyword>
<dbReference type="InterPro" id="IPR001322">
    <property type="entry name" value="Lamin_tail_dom"/>
</dbReference>
<dbReference type="PANTHER" id="PTHR45721:SF11">
    <property type="entry name" value="LAMIN DM0-RELATED"/>
    <property type="match status" value="1"/>
</dbReference>
<evidence type="ECO:0000256" key="2">
    <source>
        <dbReference type="ARBA" id="ARBA00023054"/>
    </source>
</evidence>
<feature type="coiled-coil region" evidence="4">
    <location>
        <begin position="79"/>
        <end position="156"/>
    </location>
</feature>
<dbReference type="GO" id="GO:0005652">
    <property type="term" value="C:nuclear lamina"/>
    <property type="evidence" value="ECO:0007669"/>
    <property type="project" value="TreeGrafter"/>
</dbReference>
<dbReference type="GO" id="GO:0005200">
    <property type="term" value="F:structural constituent of cytoskeleton"/>
    <property type="evidence" value="ECO:0007669"/>
    <property type="project" value="TreeGrafter"/>
</dbReference>
<dbReference type="AlphaFoldDB" id="A0A914MDA2"/>
<dbReference type="GO" id="GO:0007097">
    <property type="term" value="P:nuclear migration"/>
    <property type="evidence" value="ECO:0007669"/>
    <property type="project" value="TreeGrafter"/>
</dbReference>
<dbReference type="Proteomes" id="UP000887563">
    <property type="component" value="Unplaced"/>
</dbReference>
<organism evidence="7 8">
    <name type="scientific">Meloidogyne incognita</name>
    <name type="common">Southern root-knot nematode worm</name>
    <name type="synonym">Oxyuris incognita</name>
    <dbReference type="NCBI Taxonomy" id="6306"/>
    <lineage>
        <taxon>Eukaryota</taxon>
        <taxon>Metazoa</taxon>
        <taxon>Ecdysozoa</taxon>
        <taxon>Nematoda</taxon>
        <taxon>Chromadorea</taxon>
        <taxon>Rhabditida</taxon>
        <taxon>Tylenchina</taxon>
        <taxon>Tylenchomorpha</taxon>
        <taxon>Tylenchoidea</taxon>
        <taxon>Meloidogynidae</taxon>
        <taxon>Meloidogyninae</taxon>
        <taxon>Meloidogyne</taxon>
        <taxon>Meloidogyne incognita group</taxon>
    </lineage>
</organism>
<proteinExistence type="predicted"/>
<keyword evidence="7" id="KW-1185">Reference proteome</keyword>
<feature type="domain" description="LTD" evidence="6">
    <location>
        <begin position="158"/>
        <end position="278"/>
    </location>
</feature>
<dbReference type="PROSITE" id="PS51841">
    <property type="entry name" value="LTD"/>
    <property type="match status" value="1"/>
</dbReference>
<evidence type="ECO:0000256" key="3">
    <source>
        <dbReference type="ARBA" id="ARBA00023242"/>
    </source>
</evidence>
<evidence type="ECO:0000313" key="7">
    <source>
        <dbReference type="Proteomes" id="UP000887563"/>
    </source>
</evidence>
<keyword evidence="5" id="KW-1133">Transmembrane helix</keyword>
<keyword evidence="5" id="KW-0812">Transmembrane</keyword>
<dbReference type="SUPFAM" id="SSF74853">
    <property type="entry name" value="Lamin A/C globular tail domain"/>
    <property type="match status" value="1"/>
</dbReference>
<reference evidence="8" key="1">
    <citation type="submission" date="2022-11" db="UniProtKB">
        <authorList>
            <consortium name="WormBaseParasite"/>
        </authorList>
    </citation>
    <scope>IDENTIFICATION</scope>
</reference>
<accession>A0A914MDA2</accession>
<feature type="transmembrane region" description="Helical" evidence="5">
    <location>
        <begin position="20"/>
        <end position="40"/>
    </location>
</feature>
<dbReference type="WBParaSite" id="Minc3s01676g25519">
    <property type="protein sequence ID" value="Minc3s01676g25519"/>
    <property type="gene ID" value="Minc3s01676g25519"/>
</dbReference>
<dbReference type="Pfam" id="PF00932">
    <property type="entry name" value="LTD"/>
    <property type="match status" value="1"/>
</dbReference>
<keyword evidence="5" id="KW-0472">Membrane</keyword>
<dbReference type="InterPro" id="IPR036415">
    <property type="entry name" value="Lamin_tail_dom_sf"/>
</dbReference>
<dbReference type="Gene3D" id="2.60.40.1260">
    <property type="entry name" value="Lamin Tail domain"/>
    <property type="match status" value="1"/>
</dbReference>
<dbReference type="GO" id="GO:0006998">
    <property type="term" value="P:nuclear envelope organization"/>
    <property type="evidence" value="ECO:0007669"/>
    <property type="project" value="TreeGrafter"/>
</dbReference>
<protein>
    <submittedName>
        <fullName evidence="8">LTD domain-containing protein</fullName>
    </submittedName>
</protein>
<evidence type="ECO:0000256" key="1">
    <source>
        <dbReference type="ARBA" id="ARBA00004123"/>
    </source>
</evidence>
<evidence type="ECO:0000259" key="6">
    <source>
        <dbReference type="PROSITE" id="PS51841"/>
    </source>
</evidence>
<evidence type="ECO:0000313" key="8">
    <source>
        <dbReference type="WBParaSite" id="Minc3s01676g25519"/>
    </source>
</evidence>
<evidence type="ECO:0000256" key="4">
    <source>
        <dbReference type="SAM" id="Coils"/>
    </source>
</evidence>
<dbReference type="PANTHER" id="PTHR45721">
    <property type="entry name" value="LAMIN DM0-RELATED"/>
    <property type="match status" value="1"/>
</dbReference>
<dbReference type="GO" id="GO:0031507">
    <property type="term" value="P:heterochromatin formation"/>
    <property type="evidence" value="ECO:0007669"/>
    <property type="project" value="TreeGrafter"/>
</dbReference>
<evidence type="ECO:0000256" key="5">
    <source>
        <dbReference type="SAM" id="Phobius"/>
    </source>
</evidence>
<dbReference type="GO" id="GO:0051664">
    <property type="term" value="P:nuclear pore localization"/>
    <property type="evidence" value="ECO:0007669"/>
    <property type="project" value="TreeGrafter"/>
</dbReference>
<comment type="subcellular location">
    <subcellularLocation>
        <location evidence="1">Nucleus</location>
    </subcellularLocation>
</comment>
<sequence length="295" mass="34803">MIFDYTNLTETMDLSLVHIWFKLWLPFLIALSSFFFFRLLQFIVRWYSSRKWTFRTSYFKIWTFFQNRTKNMDSKSLQLRELAIENALLQRRNARLQETNVGLNRRIEELEGMLRLSNEVGDSRVRVARQARDIWIQERDDRIAELELENEKLTSRLGLNSAQMWTSTGGGMGDLIIEEQDFKGKFIRIYNKGDEPFSVGNWVVRSTAGGLETKVKFKPGSEIAPGVHLTIWSSNANIEYEPSENFVFKYKIWPHDRCIRTELLNSAGEVFAWRECVFNQNLNAVKEELKEEEKQ</sequence>
<dbReference type="GO" id="GO:0090435">
    <property type="term" value="P:protein localization to nuclear envelope"/>
    <property type="evidence" value="ECO:0007669"/>
    <property type="project" value="TreeGrafter"/>
</dbReference>
<keyword evidence="3" id="KW-0539">Nucleus</keyword>
<name>A0A914MDA2_MELIC</name>